<evidence type="ECO:0008006" key="3">
    <source>
        <dbReference type="Google" id="ProtNLM"/>
    </source>
</evidence>
<evidence type="ECO:0000313" key="1">
    <source>
        <dbReference type="EMBL" id="SMB87002.1"/>
    </source>
</evidence>
<name>A0A1W1V126_PEPAS</name>
<dbReference type="RefSeq" id="WP_084230617.1">
    <property type="nucleotide sequence ID" value="NZ_FWWR01000009.1"/>
</dbReference>
<dbReference type="Gene3D" id="1.20.120.330">
    <property type="entry name" value="Nucleotidyltransferases domain 2"/>
    <property type="match status" value="1"/>
</dbReference>
<protein>
    <recommendedName>
        <fullName evidence="3">HEPN domain-containing protein</fullName>
    </recommendedName>
</protein>
<reference evidence="2" key="1">
    <citation type="submission" date="2017-04" db="EMBL/GenBank/DDBJ databases">
        <authorList>
            <person name="Varghese N."/>
            <person name="Submissions S."/>
        </authorList>
    </citation>
    <scope>NUCLEOTIDE SEQUENCE [LARGE SCALE GENOMIC DNA]</scope>
    <source>
        <strain evidence="2">DSM 20463</strain>
    </source>
</reference>
<keyword evidence="2" id="KW-1185">Reference proteome</keyword>
<accession>A0A1W1V126</accession>
<sequence>MKYDNEEKLKEIESVIDYLFKNKHYNSLANRTYYYIFQNISIYLKNNNIEFETNGRDSHISAIEMYSKNKLGIPSMNKEKRVFNSLIWDLKDQRKVADYEFQSLTEKDAEKKYDEF</sequence>
<evidence type="ECO:0000313" key="2">
    <source>
        <dbReference type="Proteomes" id="UP000192368"/>
    </source>
</evidence>
<organism evidence="1 2">
    <name type="scientific">Peptoniphilus asaccharolyticus DSM 20463</name>
    <dbReference type="NCBI Taxonomy" id="573058"/>
    <lineage>
        <taxon>Bacteria</taxon>
        <taxon>Bacillati</taxon>
        <taxon>Bacillota</taxon>
        <taxon>Tissierellia</taxon>
        <taxon>Tissierellales</taxon>
        <taxon>Peptoniphilaceae</taxon>
        <taxon>Peptoniphilus</taxon>
    </lineage>
</organism>
<gene>
    <name evidence="1" type="ORF">SAMN00017477_0998</name>
</gene>
<dbReference type="AlphaFoldDB" id="A0A1W1V126"/>
<dbReference type="Proteomes" id="UP000192368">
    <property type="component" value="Unassembled WGS sequence"/>
</dbReference>
<proteinExistence type="predicted"/>
<dbReference type="STRING" id="573058.SAMN00017477_0998"/>
<dbReference type="EMBL" id="FWWR01000009">
    <property type="protein sequence ID" value="SMB87002.1"/>
    <property type="molecule type" value="Genomic_DNA"/>
</dbReference>